<proteinExistence type="predicted"/>
<dbReference type="InterPro" id="IPR008253">
    <property type="entry name" value="Marvel"/>
</dbReference>
<comment type="subcellular location">
    <subcellularLocation>
        <location evidence="1">Membrane</location>
        <topology evidence="1">Multi-pass membrane protein</topology>
    </subcellularLocation>
</comment>
<dbReference type="GO" id="GO:0016020">
    <property type="term" value="C:membrane"/>
    <property type="evidence" value="ECO:0007669"/>
    <property type="project" value="UniProtKB-SubCell"/>
</dbReference>
<sequence length="174" mass="19305">MQSLSDMFETEDNIFLKSPHFCKPLQTVNAVILAVCIGSTASGDNGILWFCTILSLLISAAATVIFALKIQDELIESLSNGSVVWNLVELVYSFCLAIISIICIWLSFSFANHSLYGTSAGYIASGLFFIVHTILYAFPCLVIYREVQQSADQERHNIVIEPAHPFRSDAYQDL</sequence>
<gene>
    <name evidence="8" type="ORF">CBOVIS_LOCUS6386</name>
</gene>
<evidence type="ECO:0000313" key="9">
    <source>
        <dbReference type="Proteomes" id="UP000494206"/>
    </source>
</evidence>
<organism evidence="8 9">
    <name type="scientific">Caenorhabditis bovis</name>
    <dbReference type="NCBI Taxonomy" id="2654633"/>
    <lineage>
        <taxon>Eukaryota</taxon>
        <taxon>Metazoa</taxon>
        <taxon>Ecdysozoa</taxon>
        <taxon>Nematoda</taxon>
        <taxon>Chromadorea</taxon>
        <taxon>Rhabditida</taxon>
        <taxon>Rhabditina</taxon>
        <taxon>Rhabditomorpha</taxon>
        <taxon>Rhabditoidea</taxon>
        <taxon>Rhabditidae</taxon>
        <taxon>Peloderinae</taxon>
        <taxon>Caenorhabditis</taxon>
    </lineage>
</organism>
<evidence type="ECO:0000256" key="2">
    <source>
        <dbReference type="ARBA" id="ARBA00022692"/>
    </source>
</evidence>
<protein>
    <recommendedName>
        <fullName evidence="7">MARVEL domain-containing protein</fullName>
    </recommendedName>
</protein>
<evidence type="ECO:0000256" key="5">
    <source>
        <dbReference type="PROSITE-ProRule" id="PRU00581"/>
    </source>
</evidence>
<evidence type="ECO:0000313" key="8">
    <source>
        <dbReference type="EMBL" id="CAB3403987.1"/>
    </source>
</evidence>
<name>A0A8S1EWQ8_9PELO</name>
<dbReference type="OrthoDB" id="5784088at2759"/>
<evidence type="ECO:0000256" key="1">
    <source>
        <dbReference type="ARBA" id="ARBA00004141"/>
    </source>
</evidence>
<keyword evidence="2 5" id="KW-0812">Transmembrane</keyword>
<reference evidence="8 9" key="1">
    <citation type="submission" date="2020-04" db="EMBL/GenBank/DDBJ databases">
        <authorList>
            <person name="Laetsch R D."/>
            <person name="Stevens L."/>
            <person name="Kumar S."/>
            <person name="Blaxter L. M."/>
        </authorList>
    </citation>
    <scope>NUCLEOTIDE SEQUENCE [LARGE SCALE GENOMIC DNA]</scope>
</reference>
<dbReference type="EMBL" id="CADEPM010000004">
    <property type="protein sequence ID" value="CAB3403987.1"/>
    <property type="molecule type" value="Genomic_DNA"/>
</dbReference>
<evidence type="ECO:0000256" key="4">
    <source>
        <dbReference type="ARBA" id="ARBA00023136"/>
    </source>
</evidence>
<dbReference type="Proteomes" id="UP000494206">
    <property type="component" value="Unassembled WGS sequence"/>
</dbReference>
<accession>A0A8S1EWQ8</accession>
<feature type="transmembrane region" description="Helical" evidence="6">
    <location>
        <begin position="120"/>
        <end position="144"/>
    </location>
</feature>
<dbReference type="PROSITE" id="PS51225">
    <property type="entry name" value="MARVEL"/>
    <property type="match status" value="1"/>
</dbReference>
<feature type="transmembrane region" description="Helical" evidence="6">
    <location>
        <begin position="89"/>
        <end position="108"/>
    </location>
</feature>
<comment type="caution">
    <text evidence="8">The sequence shown here is derived from an EMBL/GenBank/DDBJ whole genome shotgun (WGS) entry which is preliminary data.</text>
</comment>
<evidence type="ECO:0000256" key="6">
    <source>
        <dbReference type="SAM" id="Phobius"/>
    </source>
</evidence>
<evidence type="ECO:0000256" key="3">
    <source>
        <dbReference type="ARBA" id="ARBA00022989"/>
    </source>
</evidence>
<keyword evidence="4 5" id="KW-0472">Membrane</keyword>
<keyword evidence="3 6" id="KW-1133">Transmembrane helix</keyword>
<feature type="transmembrane region" description="Helical" evidence="6">
    <location>
        <begin position="47"/>
        <end position="68"/>
    </location>
</feature>
<feature type="domain" description="MARVEL" evidence="7">
    <location>
        <begin position="14"/>
        <end position="148"/>
    </location>
</feature>
<keyword evidence="9" id="KW-1185">Reference proteome</keyword>
<evidence type="ECO:0000259" key="7">
    <source>
        <dbReference type="PROSITE" id="PS51225"/>
    </source>
</evidence>
<dbReference type="AlphaFoldDB" id="A0A8S1EWQ8"/>